<keyword evidence="2" id="KW-0812">Transmembrane</keyword>
<evidence type="ECO:0000256" key="2">
    <source>
        <dbReference type="SAM" id="Phobius"/>
    </source>
</evidence>
<evidence type="ECO:0000313" key="5">
    <source>
        <dbReference type="Proteomes" id="UP000024635"/>
    </source>
</evidence>
<evidence type="ECO:0000313" key="4">
    <source>
        <dbReference type="EMBL" id="EYC23412.1"/>
    </source>
</evidence>
<dbReference type="Proteomes" id="UP000024635">
    <property type="component" value="Unassembled WGS sequence"/>
</dbReference>
<feature type="region of interest" description="Disordered" evidence="1">
    <location>
        <begin position="360"/>
        <end position="423"/>
    </location>
</feature>
<dbReference type="AlphaFoldDB" id="A0A016V8R7"/>
<feature type="compositionally biased region" description="Polar residues" evidence="1">
    <location>
        <begin position="467"/>
        <end position="482"/>
    </location>
</feature>
<feature type="chain" id="PRO_5012542625" description="WAP domain-containing protein" evidence="3">
    <location>
        <begin position="16"/>
        <end position="608"/>
    </location>
</feature>
<feature type="compositionally biased region" description="Low complexity" evidence="1">
    <location>
        <begin position="568"/>
        <end position="583"/>
    </location>
</feature>
<keyword evidence="2" id="KW-0472">Membrane</keyword>
<reference evidence="5" key="1">
    <citation type="journal article" date="2015" name="Nat. Genet.">
        <title>The genome and transcriptome of the zoonotic hookworm Ancylostoma ceylanicum identify infection-specific gene families.</title>
        <authorList>
            <person name="Schwarz E.M."/>
            <person name="Hu Y."/>
            <person name="Antoshechkin I."/>
            <person name="Miller M.M."/>
            <person name="Sternberg P.W."/>
            <person name="Aroian R.V."/>
        </authorList>
    </citation>
    <scope>NUCLEOTIDE SEQUENCE</scope>
    <source>
        <strain evidence="5">HY135</strain>
    </source>
</reference>
<feature type="compositionally biased region" description="Basic and acidic residues" evidence="1">
    <location>
        <begin position="483"/>
        <end position="507"/>
    </location>
</feature>
<dbReference type="EMBL" id="JARK01001351">
    <property type="protein sequence ID" value="EYC23412.1"/>
    <property type="molecule type" value="Genomic_DNA"/>
</dbReference>
<keyword evidence="3" id="KW-0732">Signal</keyword>
<feature type="transmembrane region" description="Helical" evidence="2">
    <location>
        <begin position="214"/>
        <end position="234"/>
    </location>
</feature>
<comment type="caution">
    <text evidence="4">The sequence shown here is derived from an EMBL/GenBank/DDBJ whole genome shotgun (WGS) entry which is preliminary data.</text>
</comment>
<organism evidence="4 5">
    <name type="scientific">Ancylostoma ceylanicum</name>
    <dbReference type="NCBI Taxonomy" id="53326"/>
    <lineage>
        <taxon>Eukaryota</taxon>
        <taxon>Metazoa</taxon>
        <taxon>Ecdysozoa</taxon>
        <taxon>Nematoda</taxon>
        <taxon>Chromadorea</taxon>
        <taxon>Rhabditida</taxon>
        <taxon>Rhabditina</taxon>
        <taxon>Rhabditomorpha</taxon>
        <taxon>Strongyloidea</taxon>
        <taxon>Ancylostomatidae</taxon>
        <taxon>Ancylostomatinae</taxon>
        <taxon>Ancylostoma</taxon>
    </lineage>
</organism>
<dbReference type="InterPro" id="IPR006150">
    <property type="entry name" value="Cys_repeat_1"/>
</dbReference>
<dbReference type="SMART" id="SM00289">
    <property type="entry name" value="WR1"/>
    <property type="match status" value="3"/>
</dbReference>
<keyword evidence="2" id="KW-1133">Transmembrane helix</keyword>
<dbReference type="OrthoDB" id="5876994at2759"/>
<evidence type="ECO:0000256" key="3">
    <source>
        <dbReference type="SAM" id="SignalP"/>
    </source>
</evidence>
<feature type="compositionally biased region" description="Polar residues" evidence="1">
    <location>
        <begin position="517"/>
        <end position="534"/>
    </location>
</feature>
<feature type="compositionally biased region" description="Basic residues" evidence="1">
    <location>
        <begin position="594"/>
        <end position="608"/>
    </location>
</feature>
<feature type="region of interest" description="Disordered" evidence="1">
    <location>
        <begin position="457"/>
        <end position="548"/>
    </location>
</feature>
<accession>A0A016V8R7</accession>
<keyword evidence="5" id="KW-1185">Reference proteome</keyword>
<proteinExistence type="predicted"/>
<evidence type="ECO:0008006" key="6">
    <source>
        <dbReference type="Google" id="ProtNLM"/>
    </source>
</evidence>
<feature type="region of interest" description="Disordered" evidence="1">
    <location>
        <begin position="568"/>
        <end position="608"/>
    </location>
</feature>
<gene>
    <name evidence="4" type="primary">Acey_s0015.g2637</name>
    <name evidence="4" type="ORF">Y032_0015g2637</name>
</gene>
<name>A0A016V8R7_9BILA</name>
<evidence type="ECO:0000256" key="1">
    <source>
        <dbReference type="SAM" id="MobiDB-lite"/>
    </source>
</evidence>
<feature type="compositionally biased region" description="Basic and acidic residues" evidence="1">
    <location>
        <begin position="360"/>
        <end position="372"/>
    </location>
</feature>
<feature type="signal peptide" evidence="3">
    <location>
        <begin position="1"/>
        <end position="15"/>
    </location>
</feature>
<feature type="region of interest" description="Disordered" evidence="1">
    <location>
        <begin position="323"/>
        <end position="346"/>
    </location>
</feature>
<sequence>MLLLWLIALVLEVTAHRESYVTNIRKRVELQRVRFQRGFKYQKLCEKGIAMYSTGRGYWKCKSTRECPEGYACTENEDVNVCCPTENLCPEGCPLSNVTGILMCRTDKHCPSYGFCKRNGKSIGVCCMANIMCTYGLPQIEGFNPYPILRKCVLNQDCRDEFTCSSEYASEGICCPDRQQTHMTNTEVFRLKELIKQNEDKIKRRQSLKRDVTYLIPLVGTPILLIAIMCGFHIRDEMQRRKDQRRINAFIARRKKKARKMPSAEIREGDFKYQGVLKMHGEIGEIKHALDDASSRSLEGVGFDRKYNELVVIGSAVEHIEVSQETTDASIRDTKSKTSTMKTASAERIKNLAEKIKSSAEKVKSTAEDQKQKANSAQRDSSVKKSVKHEPDHQRILSPSRKGRSSTVIPLHPQRSPTQKSVGLRAKLAALKNSSSKSMEGSMKSVEDAKEVEVSFKSEPASESVMALSNSFSARTAQARSTSRTERSPQQEERRLSPSHRSDRTKQPPELTPLRFLTSSTASEPAIENSATTENVHRPPLPFGTRYVGRMVNPTNVRSESFDEIDAANAARSAPRSLSASPRPRSRWTSVSPRPRRFHSGGRRRTKK</sequence>
<protein>
    <recommendedName>
        <fullName evidence="6">WAP domain-containing protein</fullName>
    </recommendedName>
</protein>